<dbReference type="Gene3D" id="3.40.50.2000">
    <property type="entry name" value="Glycogen Phosphorylase B"/>
    <property type="match status" value="2"/>
</dbReference>
<dbReference type="PANTHER" id="PTHR12526:SF595">
    <property type="entry name" value="BLL5217 PROTEIN"/>
    <property type="match status" value="1"/>
</dbReference>
<evidence type="ECO:0000259" key="1">
    <source>
        <dbReference type="Pfam" id="PF00534"/>
    </source>
</evidence>
<evidence type="ECO:0000313" key="4">
    <source>
        <dbReference type="Proteomes" id="UP000248724"/>
    </source>
</evidence>
<name>A0A2W6AKL7_9BACT</name>
<comment type="caution">
    <text evidence="3">The sequence shown here is derived from an EMBL/GenBank/DDBJ whole genome shotgun (WGS) entry which is preliminary data.</text>
</comment>
<dbReference type="InterPro" id="IPR028098">
    <property type="entry name" value="Glyco_trans_4-like_N"/>
</dbReference>
<dbReference type="EMBL" id="QHBU01000265">
    <property type="protein sequence ID" value="PZR78271.1"/>
    <property type="molecule type" value="Genomic_DNA"/>
</dbReference>
<feature type="domain" description="Glycosyltransferase subfamily 4-like N-terminal" evidence="2">
    <location>
        <begin position="18"/>
        <end position="158"/>
    </location>
</feature>
<accession>A0A2W6AKL7</accession>
<evidence type="ECO:0000313" key="3">
    <source>
        <dbReference type="EMBL" id="PZR78271.1"/>
    </source>
</evidence>
<dbReference type="CDD" id="cd03802">
    <property type="entry name" value="GT4_AviGT4-like"/>
    <property type="match status" value="1"/>
</dbReference>
<sequence>MRIGIVAPPWAPIPPDLYGGIEQAVDNLARGLHRAGHEVLLFATGDSTCPVPRQWLLPVAEGVRMGFSVPEIRHVMAAYEAVSGFDVVHDHSMIGPLYCERYPNLPVVTTIHGPLNEELADIYRRLAARLPLIGISAAQGREAPDIPITKVIHHAVDTDAFSVGPGGDYCLFLGRMSPDKGPQRAIEVARAAGVPLLLAGKMREPWEHLFFEREIAPHLGGDIEYLGEVSFERKVELLGGARATLFPIRWNEPFGLVMLESMACGTPVLSFPEGAAPEVVEHGRTGLLCETEEQMAEAVHSVTALDRTECRAAVDEHFSIARMVDDHVALYEELIGA</sequence>
<dbReference type="Pfam" id="PF13439">
    <property type="entry name" value="Glyco_transf_4"/>
    <property type="match status" value="1"/>
</dbReference>
<dbReference type="Proteomes" id="UP000248724">
    <property type="component" value="Unassembled WGS sequence"/>
</dbReference>
<dbReference type="SUPFAM" id="SSF53756">
    <property type="entry name" value="UDP-Glycosyltransferase/glycogen phosphorylase"/>
    <property type="match status" value="1"/>
</dbReference>
<dbReference type="GO" id="GO:0016757">
    <property type="term" value="F:glycosyltransferase activity"/>
    <property type="evidence" value="ECO:0007669"/>
    <property type="project" value="InterPro"/>
</dbReference>
<protein>
    <submittedName>
        <fullName evidence="3">Glycosyltransferase family 4 protein</fullName>
    </submittedName>
</protein>
<reference evidence="3 4" key="1">
    <citation type="journal article" date="2017" name="Nature">
        <title>Atmospheric trace gases support primary production in Antarctic desert surface soil.</title>
        <authorList>
            <person name="Ji M."/>
            <person name="Greening C."/>
            <person name="Vanwonterghem I."/>
            <person name="Carere C.R."/>
            <person name="Bay S.K."/>
            <person name="Steen J.A."/>
            <person name="Montgomery K."/>
            <person name="Lines T."/>
            <person name="Beardall J."/>
            <person name="van Dorst J."/>
            <person name="Snape I."/>
            <person name="Stott M.B."/>
            <person name="Hugenholtz P."/>
            <person name="Ferrari B.C."/>
        </authorList>
    </citation>
    <scope>NUCLEOTIDE SEQUENCE [LARGE SCALE GENOMIC DNA]</scope>
    <source>
        <strain evidence="3">RRmetagenome_bin12</strain>
    </source>
</reference>
<dbReference type="AlphaFoldDB" id="A0A2W6AKL7"/>
<gene>
    <name evidence="3" type="ORF">DLM65_13420</name>
</gene>
<proteinExistence type="predicted"/>
<evidence type="ECO:0000259" key="2">
    <source>
        <dbReference type="Pfam" id="PF13439"/>
    </source>
</evidence>
<dbReference type="InterPro" id="IPR001296">
    <property type="entry name" value="Glyco_trans_1"/>
</dbReference>
<feature type="domain" description="Glycosyl transferase family 1" evidence="1">
    <location>
        <begin position="169"/>
        <end position="304"/>
    </location>
</feature>
<dbReference type="Pfam" id="PF00534">
    <property type="entry name" value="Glycos_transf_1"/>
    <property type="match status" value="1"/>
</dbReference>
<dbReference type="PANTHER" id="PTHR12526">
    <property type="entry name" value="GLYCOSYLTRANSFERASE"/>
    <property type="match status" value="1"/>
</dbReference>
<organism evidence="3 4">
    <name type="scientific">Candidatus Aeolococcus gillhamiae</name>
    <dbReference type="NCBI Taxonomy" id="3127015"/>
    <lineage>
        <taxon>Bacteria</taxon>
        <taxon>Bacillati</taxon>
        <taxon>Candidatus Dormiibacterota</taxon>
        <taxon>Candidatus Dormibacteria</taxon>
        <taxon>Candidatus Aeolococcales</taxon>
        <taxon>Candidatus Aeolococcaceae</taxon>
        <taxon>Candidatus Aeolococcus</taxon>
    </lineage>
</organism>